<protein>
    <recommendedName>
        <fullName evidence="9">LisH domain-containing protein ARMC9</fullName>
    </recommendedName>
</protein>
<feature type="compositionally biased region" description="Acidic residues" evidence="4">
    <location>
        <begin position="904"/>
        <end position="916"/>
    </location>
</feature>
<dbReference type="Proteomes" id="UP001295684">
    <property type="component" value="Unassembled WGS sequence"/>
</dbReference>
<dbReference type="SUPFAM" id="SSF48371">
    <property type="entry name" value="ARM repeat"/>
    <property type="match status" value="2"/>
</dbReference>
<dbReference type="InterPro" id="IPR056327">
    <property type="entry name" value="ARMC9_CTLH-like_dom"/>
</dbReference>
<dbReference type="InterPro" id="IPR048959">
    <property type="entry name" value="ARMC9_ARM_dom"/>
</dbReference>
<dbReference type="Pfam" id="PF23138">
    <property type="entry name" value="CTLH_Armc9"/>
    <property type="match status" value="1"/>
</dbReference>
<feature type="compositionally biased region" description="Basic and acidic residues" evidence="4">
    <location>
        <begin position="468"/>
        <end position="479"/>
    </location>
</feature>
<accession>A0AAD1XJM0</accession>
<feature type="compositionally biased region" description="Basic and acidic residues" evidence="4">
    <location>
        <begin position="861"/>
        <end position="871"/>
    </location>
</feature>
<dbReference type="InterPro" id="IPR016024">
    <property type="entry name" value="ARM-type_fold"/>
</dbReference>
<dbReference type="GO" id="GO:0036064">
    <property type="term" value="C:ciliary basal body"/>
    <property type="evidence" value="ECO:0007669"/>
    <property type="project" value="InterPro"/>
</dbReference>
<feature type="domain" description="LisH" evidence="5">
    <location>
        <begin position="717"/>
        <end position="821"/>
    </location>
</feature>
<feature type="compositionally biased region" description="Basic and acidic residues" evidence="4">
    <location>
        <begin position="887"/>
        <end position="903"/>
    </location>
</feature>
<evidence type="ECO:0008006" key="9">
    <source>
        <dbReference type="Google" id="ProtNLM"/>
    </source>
</evidence>
<dbReference type="AlphaFoldDB" id="A0AAD1XJM0"/>
<keyword evidence="3" id="KW-0966">Cell projection</keyword>
<comment type="subcellular location">
    <subcellularLocation>
        <location evidence="1">Cytoplasm</location>
        <location evidence="1">Cytoskeleton</location>
        <location evidence="1">Cilium basal body</location>
    </subcellularLocation>
</comment>
<dbReference type="GO" id="GO:0005814">
    <property type="term" value="C:centriole"/>
    <property type="evidence" value="ECO:0007669"/>
    <property type="project" value="TreeGrafter"/>
</dbReference>
<dbReference type="PANTHER" id="PTHR14881:SF4">
    <property type="entry name" value="LISH DOMAIN-CONTAINING PROTEIN ARMC9"/>
    <property type="match status" value="1"/>
</dbReference>
<dbReference type="GO" id="GO:0097542">
    <property type="term" value="C:ciliary tip"/>
    <property type="evidence" value="ECO:0007669"/>
    <property type="project" value="TreeGrafter"/>
</dbReference>
<evidence type="ECO:0000256" key="2">
    <source>
        <dbReference type="ARBA" id="ARBA00022794"/>
    </source>
</evidence>
<reference evidence="7" key="1">
    <citation type="submission" date="2023-07" db="EMBL/GenBank/DDBJ databases">
        <authorList>
            <consortium name="AG Swart"/>
            <person name="Singh M."/>
            <person name="Singh A."/>
            <person name="Seah K."/>
            <person name="Emmerich C."/>
        </authorList>
    </citation>
    <scope>NUCLEOTIDE SEQUENCE</scope>
    <source>
        <strain evidence="7">DP1</strain>
    </source>
</reference>
<dbReference type="Gene3D" id="1.25.10.10">
    <property type="entry name" value="Leucine-rich Repeat Variant"/>
    <property type="match status" value="1"/>
</dbReference>
<dbReference type="PANTHER" id="PTHR14881">
    <property type="entry name" value="LISH DOMAIN-CONTAINING PROTEIN ARMC9"/>
    <property type="match status" value="1"/>
</dbReference>
<feature type="domain" description="ARMC9 CTLH-like" evidence="6">
    <location>
        <begin position="93"/>
        <end position="232"/>
    </location>
</feature>
<feature type="compositionally biased region" description="Polar residues" evidence="4">
    <location>
        <begin position="1076"/>
        <end position="1096"/>
    </location>
</feature>
<evidence type="ECO:0000259" key="5">
    <source>
        <dbReference type="Pfam" id="PF21050"/>
    </source>
</evidence>
<dbReference type="InterPro" id="IPR040369">
    <property type="entry name" value="ARMC9"/>
</dbReference>
<evidence type="ECO:0000256" key="1">
    <source>
        <dbReference type="ARBA" id="ARBA00004120"/>
    </source>
</evidence>
<gene>
    <name evidence="7" type="ORF">ECRASSUSDP1_LOCUS15203</name>
</gene>
<feature type="region of interest" description="Disordered" evidence="4">
    <location>
        <begin position="861"/>
        <end position="916"/>
    </location>
</feature>
<comment type="caution">
    <text evidence="7">The sequence shown here is derived from an EMBL/GenBank/DDBJ whole genome shotgun (WGS) entry which is preliminary data.</text>
</comment>
<evidence type="ECO:0000256" key="3">
    <source>
        <dbReference type="ARBA" id="ARBA00023273"/>
    </source>
</evidence>
<evidence type="ECO:0000259" key="6">
    <source>
        <dbReference type="Pfam" id="PF23138"/>
    </source>
</evidence>
<proteinExistence type="predicted"/>
<feature type="region of interest" description="Disordered" evidence="4">
    <location>
        <begin position="370"/>
        <end position="394"/>
    </location>
</feature>
<dbReference type="GO" id="GO:0060271">
    <property type="term" value="P:cilium assembly"/>
    <property type="evidence" value="ECO:0007669"/>
    <property type="project" value="InterPro"/>
</dbReference>
<evidence type="ECO:0000256" key="4">
    <source>
        <dbReference type="SAM" id="MobiDB-lite"/>
    </source>
</evidence>
<name>A0AAD1XJM0_EUPCR</name>
<organism evidence="7 8">
    <name type="scientific">Euplotes crassus</name>
    <dbReference type="NCBI Taxonomy" id="5936"/>
    <lineage>
        <taxon>Eukaryota</taxon>
        <taxon>Sar</taxon>
        <taxon>Alveolata</taxon>
        <taxon>Ciliophora</taxon>
        <taxon>Intramacronucleata</taxon>
        <taxon>Spirotrichea</taxon>
        <taxon>Hypotrichia</taxon>
        <taxon>Euplotida</taxon>
        <taxon>Euplotidae</taxon>
        <taxon>Moneuplotes</taxon>
    </lineage>
</organism>
<feature type="region of interest" description="Disordered" evidence="4">
    <location>
        <begin position="1"/>
        <end position="22"/>
    </location>
</feature>
<dbReference type="Pfam" id="PF21050">
    <property type="entry name" value="ARMC9_ARM"/>
    <property type="match status" value="1"/>
</dbReference>
<dbReference type="GO" id="GO:0005813">
    <property type="term" value="C:centrosome"/>
    <property type="evidence" value="ECO:0007669"/>
    <property type="project" value="UniProtKB-SubCell"/>
</dbReference>
<evidence type="ECO:0000313" key="7">
    <source>
        <dbReference type="EMBL" id="CAI2373854.1"/>
    </source>
</evidence>
<feature type="region of interest" description="Disordered" evidence="4">
    <location>
        <begin position="434"/>
        <end position="482"/>
    </location>
</feature>
<sequence length="1132" mass="131465">MEDLAKQDHDFYSPRGGPYQEQSDNILPVIRQASEHLEISAIEDTQNNHLVIQSLIVEYLTSINQIEKAEMIRNDLQVIQTENRDSAVGNLSAQHKLISLYDNGRREEFFKYWRQTISIHSRNQNLTFLKVEFYISLYFCLYPLFLAMKLVKSDQKLNSGETSQWYKREIGYFKKYIDKYGSDFSQTTEFLSFYALSYVDNPITHSSFSKLFTEKWISERRNILIKFLKKEFPERQMSRIEKLLVFHQKYGKTDISELFTKNINRVEVRSGPIGDDTNTFSRAKSQNLIEKDISKEKSMIITPSYHDNEDISQIKEEYQNVKQLSTDLLACMNRIVQSLTSDDPSHRTKIHQWAVSKLKDYGDHLREDKTEFSRQESEIDPQDDPSDFYSEKGMVPNKEFGRATINAGKRKIPRVEPEEFYKTDTAILSENRRLSDKEFKSSSRHESAQSVEEDQAVKLKAATPAPEISKEEIQQKEQSSEYYEDDFEDYFSERDALQAEEEKKTEKAMSDKKLSKTTEFSLIDLNYGKMRDDLSDYSLLLLKSTATSEGVNKDGILEKKTCALLHTLKKMISNYSSFQSGTKMTRRQVLGFLIEHDIFGYYHVKIDTNSKIFEIFPNTLIRLLYSSTKKQEGDGKSAPRVVQYTVALLNAISSIKMGRDYLLPREIDYEHGKHMTLCLIKRIVQVMSKETGDSLLRQYSIGVLQKFSLRNSSQLILIELDMIEKIVSIIRTEYQTISDYSLECLMATLMNLSLRTKGKERMEKIHKILVPLLKGILSMSSGQITIYANGVLFSLITNTAVREFIKQTNLKEFLEETRDDIRNSLFTGNENEDEEDEMPEEDKRQLLVQISYIIQKLEEPEGEKRIQEAENSRIGFSQTEEQDEQLSDAHQDGSKRGTDYRGDAEDEDDDLTDDEELDSTLQSASLLIAEYSLKKVHAKVYEKVHEEVPSEDSASYKEEYKVPPVKDAPKIFQYNQQPSQIIRDSGHYQPRDRADIRMSHKNVLNKRLDVKNKEMEQKFDQANKYRDVRQYQSVNHPLSPYKSEEEEMVFRPRSKLLRTPKDSHNVYRESYEKVTFGNQRPNKSPNFNEPDSFYQNSKDKGNPRAMSSLPAIAPSPKSIKKPAVGKIKFPQI</sequence>
<evidence type="ECO:0000313" key="8">
    <source>
        <dbReference type="Proteomes" id="UP001295684"/>
    </source>
</evidence>
<feature type="compositionally biased region" description="Basic and acidic residues" evidence="4">
    <location>
        <begin position="434"/>
        <end position="447"/>
    </location>
</feature>
<dbReference type="InterPro" id="IPR011989">
    <property type="entry name" value="ARM-like"/>
</dbReference>
<feature type="compositionally biased region" description="Basic and acidic residues" evidence="4">
    <location>
        <begin position="1"/>
        <end position="12"/>
    </location>
</feature>
<keyword evidence="2" id="KW-0970">Cilium biogenesis/degradation</keyword>
<dbReference type="EMBL" id="CAMPGE010015220">
    <property type="protein sequence ID" value="CAI2373854.1"/>
    <property type="molecule type" value="Genomic_DNA"/>
</dbReference>
<keyword evidence="8" id="KW-1185">Reference proteome</keyword>
<feature type="region of interest" description="Disordered" evidence="4">
    <location>
        <begin position="1073"/>
        <end position="1132"/>
    </location>
</feature>